<keyword evidence="1" id="KW-0812">Transmembrane</keyword>
<sequence length="315" mass="35313">MTCTFGPAHCFHEGSMLMVCAYVYAAGAAFAGYIHVRRAALREHGHDSLLVHVRRVRFFPALVGVAFASRAAWFVLLDTHAMQDPNAFGGYDDMLVFLSWLDVTVDLYPLGVLLWNKLATLLYISAFALLLQFWADMLDHTMREIRAPAELSRPARQRRVLVVAIVWMYVIEIALLLGKTFCIGEPLWLTNSDGWCTALFSVILALALGYDAYRLRRYFDAQDYSRVLVSVARRVTLLGLLCSSLFILRGILLVATPVASLRATSTPWLYYAVPELAPGCLVLALMHVKHDGRDRSIFTPTERTPLVSPELMLSV</sequence>
<feature type="transmembrane region" description="Helical" evidence="1">
    <location>
        <begin position="16"/>
        <end position="36"/>
    </location>
</feature>
<feature type="transmembrane region" description="Helical" evidence="1">
    <location>
        <begin position="198"/>
        <end position="215"/>
    </location>
</feature>
<reference evidence="2 3" key="1">
    <citation type="journal article" date="2014" name="Genome Biol. Evol.">
        <title>The secreted proteins of Achlya hypogyna and Thraustotheca clavata identify the ancestral oomycete secretome and reveal gene acquisitions by horizontal gene transfer.</title>
        <authorList>
            <person name="Misner I."/>
            <person name="Blouin N."/>
            <person name="Leonard G."/>
            <person name="Richards T.A."/>
            <person name="Lane C.E."/>
        </authorList>
    </citation>
    <scope>NUCLEOTIDE SEQUENCE [LARGE SCALE GENOMIC DNA]</scope>
    <source>
        <strain evidence="2 3">ATCC 48635</strain>
    </source>
</reference>
<keyword evidence="1" id="KW-1133">Transmembrane helix</keyword>
<feature type="transmembrane region" description="Helical" evidence="1">
    <location>
        <begin position="235"/>
        <end position="256"/>
    </location>
</feature>
<name>A0A1V9ZDX1_ACHHY</name>
<dbReference type="EMBL" id="JNBR01000153">
    <property type="protein sequence ID" value="OQR96147.1"/>
    <property type="molecule type" value="Genomic_DNA"/>
</dbReference>
<keyword evidence="3" id="KW-1185">Reference proteome</keyword>
<comment type="caution">
    <text evidence="2">The sequence shown here is derived from an EMBL/GenBank/DDBJ whole genome shotgun (WGS) entry which is preliminary data.</text>
</comment>
<feature type="transmembrane region" description="Helical" evidence="1">
    <location>
        <begin position="56"/>
        <end position="76"/>
    </location>
</feature>
<organism evidence="2 3">
    <name type="scientific">Achlya hypogyna</name>
    <name type="common">Oomycete</name>
    <name type="synonym">Protoachlya hypogyna</name>
    <dbReference type="NCBI Taxonomy" id="1202772"/>
    <lineage>
        <taxon>Eukaryota</taxon>
        <taxon>Sar</taxon>
        <taxon>Stramenopiles</taxon>
        <taxon>Oomycota</taxon>
        <taxon>Saprolegniomycetes</taxon>
        <taxon>Saprolegniales</taxon>
        <taxon>Achlyaceae</taxon>
        <taxon>Achlya</taxon>
    </lineage>
</organism>
<protein>
    <submittedName>
        <fullName evidence="2">Uncharacterized protein</fullName>
    </submittedName>
</protein>
<feature type="transmembrane region" description="Helical" evidence="1">
    <location>
        <begin position="118"/>
        <end position="138"/>
    </location>
</feature>
<gene>
    <name evidence="2" type="ORF">ACHHYP_16930</name>
</gene>
<dbReference type="PANTHER" id="PTHR31142:SF3">
    <property type="entry name" value="THH1_TOM1_TOM3 DOMAIN-CONTAINING PROTEIN"/>
    <property type="match status" value="1"/>
</dbReference>
<keyword evidence="1" id="KW-0472">Membrane</keyword>
<evidence type="ECO:0000256" key="1">
    <source>
        <dbReference type="SAM" id="Phobius"/>
    </source>
</evidence>
<feature type="transmembrane region" description="Helical" evidence="1">
    <location>
        <begin position="159"/>
        <end position="178"/>
    </location>
</feature>
<accession>A0A1V9ZDX1</accession>
<feature type="transmembrane region" description="Helical" evidence="1">
    <location>
        <begin position="268"/>
        <end position="288"/>
    </location>
</feature>
<evidence type="ECO:0000313" key="2">
    <source>
        <dbReference type="EMBL" id="OQR96147.1"/>
    </source>
</evidence>
<dbReference type="OrthoDB" id="71158at2759"/>
<proteinExistence type="predicted"/>
<dbReference type="Proteomes" id="UP000243579">
    <property type="component" value="Unassembled WGS sequence"/>
</dbReference>
<dbReference type="AlphaFoldDB" id="A0A1V9ZDX1"/>
<dbReference type="InterPro" id="IPR040226">
    <property type="entry name" value="THH1/TOM1/TOM3"/>
</dbReference>
<evidence type="ECO:0000313" key="3">
    <source>
        <dbReference type="Proteomes" id="UP000243579"/>
    </source>
</evidence>
<dbReference type="PANTHER" id="PTHR31142">
    <property type="entry name" value="TOBAMOVIRUS MULTIPLICATION PROTEIN 1-LIKE ISOFORM X1"/>
    <property type="match status" value="1"/>
</dbReference>